<dbReference type="EMBL" id="JAAOAR010000144">
    <property type="protein sequence ID" value="KAF5599678.1"/>
    <property type="molecule type" value="Genomic_DNA"/>
</dbReference>
<dbReference type="PANTHER" id="PTHR24321">
    <property type="entry name" value="DEHYDROGENASES, SHORT CHAIN"/>
    <property type="match status" value="1"/>
</dbReference>
<dbReference type="InterPro" id="IPR002347">
    <property type="entry name" value="SDR_fam"/>
</dbReference>
<sequence>MALAGNVVAITGGAQGIGLATARLVASRGASVSILDNNPTTLESVEKEFIANKWPIHTFTADIRQASQVDAWIESTVRKFGRLDGAVNAAGTVGKFHGQKPIALLDDDDWNLVMGINVNVNTIGMMHSLRAELRHMQSGGSIVNIASNLGSKGAPGCAPYATSKHAVIGLTLSAAHDYGSQGIRINVVSPGGTHGPLMRSVVGDMPPPPPSVLGKYGQPEEVALQIAWLLGPESTHSSGSIFRVDGGEFC</sequence>
<evidence type="ECO:0000256" key="2">
    <source>
        <dbReference type="ARBA" id="ARBA00022857"/>
    </source>
</evidence>
<proteinExistence type="inferred from homology"/>
<dbReference type="PRINTS" id="PR00080">
    <property type="entry name" value="SDRFAMILY"/>
</dbReference>
<protein>
    <submittedName>
        <fullName evidence="4">Uncharacterized protein</fullName>
    </submittedName>
</protein>
<gene>
    <name evidence="4" type="ORF">FPANT_3210</name>
</gene>
<organism evidence="4 5">
    <name type="scientific">Fusarium pseudoanthophilum</name>
    <dbReference type="NCBI Taxonomy" id="48495"/>
    <lineage>
        <taxon>Eukaryota</taxon>
        <taxon>Fungi</taxon>
        <taxon>Dikarya</taxon>
        <taxon>Ascomycota</taxon>
        <taxon>Pezizomycotina</taxon>
        <taxon>Sordariomycetes</taxon>
        <taxon>Hypocreomycetidae</taxon>
        <taxon>Hypocreales</taxon>
        <taxon>Nectriaceae</taxon>
        <taxon>Fusarium</taxon>
        <taxon>Fusarium fujikuroi species complex</taxon>
    </lineage>
</organism>
<keyword evidence="3" id="KW-0560">Oxidoreductase</keyword>
<keyword evidence="5" id="KW-1185">Reference proteome</keyword>
<dbReference type="AlphaFoldDB" id="A0A8H5PNW8"/>
<dbReference type="PROSITE" id="PS00061">
    <property type="entry name" value="ADH_SHORT"/>
    <property type="match status" value="1"/>
</dbReference>
<dbReference type="SUPFAM" id="SSF51735">
    <property type="entry name" value="NAD(P)-binding Rossmann-fold domains"/>
    <property type="match status" value="1"/>
</dbReference>
<evidence type="ECO:0000313" key="5">
    <source>
        <dbReference type="Proteomes" id="UP000544095"/>
    </source>
</evidence>
<dbReference type="GO" id="GO:0016491">
    <property type="term" value="F:oxidoreductase activity"/>
    <property type="evidence" value="ECO:0007669"/>
    <property type="project" value="UniProtKB-KW"/>
</dbReference>
<dbReference type="InterPro" id="IPR036291">
    <property type="entry name" value="NAD(P)-bd_dom_sf"/>
</dbReference>
<dbReference type="CDD" id="cd05233">
    <property type="entry name" value="SDR_c"/>
    <property type="match status" value="1"/>
</dbReference>
<keyword evidence="2" id="KW-0521">NADP</keyword>
<evidence type="ECO:0000313" key="4">
    <source>
        <dbReference type="EMBL" id="KAF5599678.1"/>
    </source>
</evidence>
<reference evidence="4 5" key="1">
    <citation type="submission" date="2020-05" db="EMBL/GenBank/DDBJ databases">
        <title>Identification and distribution of gene clusters putatively required for synthesis of sphingolipid metabolism inhibitors in phylogenetically diverse species of the filamentous fungus Fusarium.</title>
        <authorList>
            <person name="Kim H.-S."/>
            <person name="Busman M."/>
            <person name="Brown D.W."/>
            <person name="Divon H."/>
            <person name="Uhlig S."/>
            <person name="Proctor R.H."/>
        </authorList>
    </citation>
    <scope>NUCLEOTIDE SEQUENCE [LARGE SCALE GENOMIC DNA]</scope>
    <source>
        <strain evidence="4 5">NRRL 25211</strain>
    </source>
</reference>
<dbReference type="PANTHER" id="PTHR24321:SF8">
    <property type="entry name" value="ESTRADIOL 17-BETA-DEHYDROGENASE 8-RELATED"/>
    <property type="match status" value="1"/>
</dbReference>
<name>A0A8H5PNW8_9HYPO</name>
<evidence type="ECO:0000256" key="3">
    <source>
        <dbReference type="ARBA" id="ARBA00023002"/>
    </source>
</evidence>
<dbReference type="Proteomes" id="UP000544095">
    <property type="component" value="Unassembled WGS sequence"/>
</dbReference>
<evidence type="ECO:0000256" key="1">
    <source>
        <dbReference type="ARBA" id="ARBA00006484"/>
    </source>
</evidence>
<dbReference type="FunFam" id="3.40.50.720:FF:000084">
    <property type="entry name" value="Short-chain dehydrogenase reductase"/>
    <property type="match status" value="1"/>
</dbReference>
<comment type="similarity">
    <text evidence="1">Belongs to the short-chain dehydrogenases/reductases (SDR) family.</text>
</comment>
<dbReference type="InterPro" id="IPR020904">
    <property type="entry name" value="Sc_DH/Rdtase_CS"/>
</dbReference>
<comment type="caution">
    <text evidence="4">The sequence shown here is derived from an EMBL/GenBank/DDBJ whole genome shotgun (WGS) entry which is preliminary data.</text>
</comment>
<dbReference type="PRINTS" id="PR00081">
    <property type="entry name" value="GDHRDH"/>
</dbReference>
<dbReference type="Pfam" id="PF13561">
    <property type="entry name" value="adh_short_C2"/>
    <property type="match status" value="1"/>
</dbReference>
<dbReference type="Gene3D" id="3.40.50.720">
    <property type="entry name" value="NAD(P)-binding Rossmann-like Domain"/>
    <property type="match status" value="1"/>
</dbReference>
<accession>A0A8H5PNW8</accession>